<dbReference type="KEGG" id="lbt:AYR52_03630"/>
<evidence type="ECO:0000256" key="4">
    <source>
        <dbReference type="ARBA" id="ARBA00022989"/>
    </source>
</evidence>
<name>A0A192H462_9LACO</name>
<dbReference type="STRING" id="375175.AYR53_09680"/>
<dbReference type="PANTHER" id="PTHR33545">
    <property type="entry name" value="UPF0750 MEMBRANE PROTEIN YITT-RELATED"/>
    <property type="match status" value="1"/>
</dbReference>
<keyword evidence="3" id="KW-0812">Transmembrane</keyword>
<dbReference type="InterPro" id="IPR019264">
    <property type="entry name" value="DUF2179"/>
</dbReference>
<comment type="subcellular location">
    <subcellularLocation>
        <location evidence="1">Cell membrane</location>
        <topology evidence="1">Multi-pass membrane protein</topology>
    </subcellularLocation>
</comment>
<dbReference type="GO" id="GO:0005886">
    <property type="term" value="C:plasma membrane"/>
    <property type="evidence" value="ECO:0007669"/>
    <property type="project" value="UniProtKB-SubCell"/>
</dbReference>
<evidence type="ECO:0000313" key="7">
    <source>
        <dbReference type="Proteomes" id="UP000078582"/>
    </source>
</evidence>
<dbReference type="InterPro" id="IPR051461">
    <property type="entry name" value="UPF0750_membrane"/>
</dbReference>
<dbReference type="AlphaFoldDB" id="A0A192H462"/>
<protein>
    <submittedName>
        <fullName evidence="6">Uncharacterized protein</fullName>
    </submittedName>
</protein>
<dbReference type="CDD" id="cd16380">
    <property type="entry name" value="YitT_C"/>
    <property type="match status" value="1"/>
</dbReference>
<sequence>MNKLTSNETLKKVFFVLFASILTALSLNMFLIPANVFSSGVNGIAQLLATLLERFMHIHIETGYFILLFNIPIGLLGWFKIGRSFTLYSILTALLSAVLSVVLPVKALSANPLMNAIIGGALVGLGIGYALRDGFSTGGMDIVAFVLAKTTGKTIGNLMLAINGIIVLVAGLTLNWASALYTIISIYCTSRVVDNINTSHLKVTAMIVTQQTDAVVNAVHARLIRGITIIPAKGAYYKKDSTVLMIVITRYEMYEIEQAVRDADAHAFVNFLNTNEVMGAFLDESQQPKHVVKGG</sequence>
<dbReference type="GeneID" id="42982525"/>
<dbReference type="PANTHER" id="PTHR33545:SF5">
    <property type="entry name" value="UPF0750 MEMBRANE PROTEIN YITT"/>
    <property type="match status" value="1"/>
</dbReference>
<organism evidence="6 7">
    <name type="scientific">Loigolactobacillus backii</name>
    <dbReference type="NCBI Taxonomy" id="375175"/>
    <lineage>
        <taxon>Bacteria</taxon>
        <taxon>Bacillati</taxon>
        <taxon>Bacillota</taxon>
        <taxon>Bacilli</taxon>
        <taxon>Lactobacillales</taxon>
        <taxon>Lactobacillaceae</taxon>
        <taxon>Loigolactobacillus</taxon>
    </lineage>
</organism>
<dbReference type="InterPro" id="IPR003740">
    <property type="entry name" value="YitT"/>
</dbReference>
<dbReference type="Proteomes" id="UP000078582">
    <property type="component" value="Chromosome"/>
</dbReference>
<keyword evidence="7" id="KW-1185">Reference proteome</keyword>
<reference evidence="6 7" key="1">
    <citation type="submission" date="2016-03" db="EMBL/GenBank/DDBJ databases">
        <title>Pediococcus and Lactobacillus from brewery environment - whole genome sequencing and assembly.</title>
        <authorList>
            <person name="Behr J."/>
            <person name="Geissler A.J."/>
            <person name="Vogel R.F."/>
        </authorList>
    </citation>
    <scope>NUCLEOTIDE SEQUENCE [LARGE SCALE GENOMIC DNA]</scope>
    <source>
        <strain evidence="6 7">TMW 1.1989</strain>
    </source>
</reference>
<evidence type="ECO:0000256" key="2">
    <source>
        <dbReference type="ARBA" id="ARBA00022475"/>
    </source>
</evidence>
<dbReference type="Gene3D" id="3.30.70.120">
    <property type="match status" value="1"/>
</dbReference>
<dbReference type="OrthoDB" id="2417289at2"/>
<accession>A0A192H462</accession>
<dbReference type="EMBL" id="CP014873">
    <property type="protein sequence ID" value="ANK63007.1"/>
    <property type="molecule type" value="Genomic_DNA"/>
</dbReference>
<keyword evidence="4" id="KW-1133">Transmembrane helix</keyword>
<gene>
    <name evidence="6" type="ORF">AYR53_09680</name>
</gene>
<proteinExistence type="predicted"/>
<keyword evidence="2" id="KW-1003">Cell membrane</keyword>
<dbReference type="Pfam" id="PF02588">
    <property type="entry name" value="YitT_membrane"/>
    <property type="match status" value="1"/>
</dbReference>
<dbReference type="Pfam" id="PF10035">
    <property type="entry name" value="DUF2179"/>
    <property type="match status" value="1"/>
</dbReference>
<evidence type="ECO:0000256" key="3">
    <source>
        <dbReference type="ARBA" id="ARBA00022692"/>
    </source>
</evidence>
<keyword evidence="5" id="KW-0472">Membrane</keyword>
<dbReference type="InterPro" id="IPR015867">
    <property type="entry name" value="N-reg_PII/ATP_PRibTrfase_C"/>
</dbReference>
<evidence type="ECO:0000256" key="1">
    <source>
        <dbReference type="ARBA" id="ARBA00004651"/>
    </source>
</evidence>
<evidence type="ECO:0000256" key="5">
    <source>
        <dbReference type="ARBA" id="ARBA00023136"/>
    </source>
</evidence>
<evidence type="ECO:0000313" key="6">
    <source>
        <dbReference type="EMBL" id="ANK63007.1"/>
    </source>
</evidence>
<dbReference type="PIRSF" id="PIRSF006483">
    <property type="entry name" value="Membrane_protein_YitT"/>
    <property type="match status" value="1"/>
</dbReference>
<dbReference type="RefSeq" id="WP_068223975.1">
    <property type="nucleotide sequence ID" value="NZ_CP014623.1"/>
</dbReference>